<protein>
    <submittedName>
        <fullName evidence="1">Uncharacterized protein</fullName>
    </submittedName>
</protein>
<dbReference type="OrthoDB" id="5770817at2"/>
<gene>
    <name evidence="1" type="ORF">E1757_14470</name>
</gene>
<proteinExistence type="predicted"/>
<dbReference type="EMBL" id="SMRT01000006">
    <property type="protein sequence ID" value="TDF97052.1"/>
    <property type="molecule type" value="Genomic_DNA"/>
</dbReference>
<keyword evidence="2" id="KW-1185">Reference proteome</keyword>
<evidence type="ECO:0000313" key="2">
    <source>
        <dbReference type="Proteomes" id="UP000295636"/>
    </source>
</evidence>
<organism evidence="1 2">
    <name type="scientific">Paenibacillus piri</name>
    <dbReference type="NCBI Taxonomy" id="2547395"/>
    <lineage>
        <taxon>Bacteria</taxon>
        <taxon>Bacillati</taxon>
        <taxon>Bacillota</taxon>
        <taxon>Bacilli</taxon>
        <taxon>Bacillales</taxon>
        <taxon>Paenibacillaceae</taxon>
        <taxon>Paenibacillus</taxon>
    </lineage>
</organism>
<sequence>MRWKEVQERFPNEWVVLEATKAHSSDGNRYIEEVVVVDRFDDSTSAMRRYSELHKQDPHREYCFFHTSRPTLVARERYAGVRGPR</sequence>
<accession>A0A4R5KP33</accession>
<dbReference type="Proteomes" id="UP000295636">
    <property type="component" value="Unassembled WGS sequence"/>
</dbReference>
<evidence type="ECO:0000313" key="1">
    <source>
        <dbReference type="EMBL" id="TDF97052.1"/>
    </source>
</evidence>
<name>A0A4R5KP33_9BACL</name>
<comment type="caution">
    <text evidence="1">The sequence shown here is derived from an EMBL/GenBank/DDBJ whole genome shotgun (WGS) entry which is preliminary data.</text>
</comment>
<dbReference type="AlphaFoldDB" id="A0A4R5KP33"/>
<reference evidence="1 2" key="1">
    <citation type="submission" date="2019-03" db="EMBL/GenBank/DDBJ databases">
        <title>This is whole genome sequence of Paenibacillus sp MS74 strain.</title>
        <authorList>
            <person name="Trinh H.N."/>
        </authorList>
    </citation>
    <scope>NUCLEOTIDE SEQUENCE [LARGE SCALE GENOMIC DNA]</scope>
    <source>
        <strain evidence="1 2">MS74</strain>
    </source>
</reference>